<reference evidence="8 9" key="1">
    <citation type="submission" date="2018-06" db="EMBL/GenBank/DDBJ databases">
        <title>Isolation of heavy metals resistant Paenibacillus silvae NC2 from Gold-Copper mine in ZiJin, China.</title>
        <authorList>
            <person name="Xu J."/>
            <person name="Mazhar H.S."/>
            <person name="Rensing C."/>
        </authorList>
    </citation>
    <scope>NUCLEOTIDE SEQUENCE [LARGE SCALE GENOMIC DNA]</scope>
    <source>
        <strain evidence="8 9">NC2</strain>
    </source>
</reference>
<accession>A0A2W6NZD3</accession>
<keyword evidence="4 6" id="KW-0732">Signal</keyword>
<evidence type="ECO:0000256" key="1">
    <source>
        <dbReference type="ARBA" id="ARBA00004196"/>
    </source>
</evidence>
<dbReference type="SUPFAM" id="SSF53807">
    <property type="entry name" value="Helical backbone' metal receptor"/>
    <property type="match status" value="1"/>
</dbReference>
<dbReference type="Pfam" id="PF01497">
    <property type="entry name" value="Peripla_BP_2"/>
    <property type="match status" value="1"/>
</dbReference>
<feature type="region of interest" description="Disordered" evidence="5">
    <location>
        <begin position="29"/>
        <end position="52"/>
    </location>
</feature>
<feature type="compositionally biased region" description="Polar residues" evidence="5">
    <location>
        <begin position="30"/>
        <end position="52"/>
    </location>
</feature>
<evidence type="ECO:0000256" key="2">
    <source>
        <dbReference type="ARBA" id="ARBA00008814"/>
    </source>
</evidence>
<dbReference type="PROSITE" id="PS51257">
    <property type="entry name" value="PROKAR_LIPOPROTEIN"/>
    <property type="match status" value="1"/>
</dbReference>
<dbReference type="InterPro" id="IPR002491">
    <property type="entry name" value="ABC_transptr_periplasmic_BD"/>
</dbReference>
<evidence type="ECO:0000313" key="8">
    <source>
        <dbReference type="EMBL" id="PZT52770.1"/>
    </source>
</evidence>
<dbReference type="GO" id="GO:0030288">
    <property type="term" value="C:outer membrane-bounded periplasmic space"/>
    <property type="evidence" value="ECO:0007669"/>
    <property type="project" value="TreeGrafter"/>
</dbReference>
<protein>
    <submittedName>
        <fullName evidence="8">Iron-uptake system-binding protein</fullName>
    </submittedName>
</protein>
<organism evidence="8 9">
    <name type="scientific">Paenibacillus silvae</name>
    <dbReference type="NCBI Taxonomy" id="1325358"/>
    <lineage>
        <taxon>Bacteria</taxon>
        <taxon>Bacillati</taxon>
        <taxon>Bacillota</taxon>
        <taxon>Bacilli</taxon>
        <taxon>Bacillales</taxon>
        <taxon>Paenibacillaceae</taxon>
        <taxon>Paenibacillus</taxon>
    </lineage>
</organism>
<feature type="signal peptide" evidence="6">
    <location>
        <begin position="1"/>
        <end position="22"/>
    </location>
</feature>
<keyword evidence="3" id="KW-0813">Transport</keyword>
<evidence type="ECO:0000259" key="7">
    <source>
        <dbReference type="PROSITE" id="PS50983"/>
    </source>
</evidence>
<name>A0A2W6NZD3_9BACL</name>
<comment type="similarity">
    <text evidence="2">Belongs to the bacterial solute-binding protein 8 family.</text>
</comment>
<evidence type="ECO:0000256" key="3">
    <source>
        <dbReference type="ARBA" id="ARBA00022448"/>
    </source>
</evidence>
<feature type="chain" id="PRO_5038707652" evidence="6">
    <location>
        <begin position="23"/>
        <end position="332"/>
    </location>
</feature>
<proteinExistence type="inferred from homology"/>
<dbReference type="GO" id="GO:1901678">
    <property type="term" value="P:iron coordination entity transport"/>
    <property type="evidence" value="ECO:0007669"/>
    <property type="project" value="UniProtKB-ARBA"/>
</dbReference>
<evidence type="ECO:0000313" key="9">
    <source>
        <dbReference type="Proteomes" id="UP000249204"/>
    </source>
</evidence>
<sequence length="332" mass="36984">MNKRWIFTGMVVVMLMVLAACGGEEKQSELSETANNNESITTSKTDSNASNETRTIEYLGKTYTVPKQVEKIVITGAMEAMEDALVLEVHPTGAISVGGEFPEMFAAITDTSESIGEKQQPNFEKILELKPDIILGSTKFQEEVKQNLEKIAPTILVSHIATDWESNLQLMAELTGKQAEAEKVISQYQTDTQAAKASLKEKLEGKKVAAIRIRGTQMFVYPQDVYFNPVLYNEIGLEVPQEIQMAKTQEAISVEQLGDMNPDYLFVQFSSSENQDASNTFEDLKKNAIFQNINAIKQGHVYVNVVDPLMEGGPAYSRIKFLESVQQHLDKQ</sequence>
<comment type="subcellular location">
    <subcellularLocation>
        <location evidence="1">Cell envelope</location>
    </subcellularLocation>
</comment>
<dbReference type="PROSITE" id="PS50983">
    <property type="entry name" value="FE_B12_PBP"/>
    <property type="match status" value="1"/>
</dbReference>
<evidence type="ECO:0000256" key="6">
    <source>
        <dbReference type="SAM" id="SignalP"/>
    </source>
</evidence>
<dbReference type="InterPro" id="IPR051313">
    <property type="entry name" value="Bact_iron-sidero_bind"/>
</dbReference>
<dbReference type="Proteomes" id="UP000249204">
    <property type="component" value="Unassembled WGS sequence"/>
</dbReference>
<dbReference type="PANTHER" id="PTHR30532">
    <property type="entry name" value="IRON III DICITRATE-BINDING PERIPLASMIC PROTEIN"/>
    <property type="match status" value="1"/>
</dbReference>
<comment type="caution">
    <text evidence="8">The sequence shown here is derived from an EMBL/GenBank/DDBJ whole genome shotgun (WGS) entry which is preliminary data.</text>
</comment>
<gene>
    <name evidence="8" type="ORF">DN757_25520</name>
</gene>
<feature type="domain" description="Fe/B12 periplasmic-binding" evidence="7">
    <location>
        <begin position="72"/>
        <end position="332"/>
    </location>
</feature>
<evidence type="ECO:0000256" key="4">
    <source>
        <dbReference type="ARBA" id="ARBA00022729"/>
    </source>
</evidence>
<dbReference type="PANTHER" id="PTHR30532:SF10">
    <property type="entry name" value="IRON-UPTAKE SYSTEM-BINDING PROTEIN"/>
    <property type="match status" value="1"/>
</dbReference>
<dbReference type="EMBL" id="QKWW01000087">
    <property type="protein sequence ID" value="PZT52770.1"/>
    <property type="molecule type" value="Genomic_DNA"/>
</dbReference>
<dbReference type="AlphaFoldDB" id="A0A2W6NZD3"/>
<dbReference type="Gene3D" id="3.40.50.1980">
    <property type="entry name" value="Nitrogenase molybdenum iron protein domain"/>
    <property type="match status" value="2"/>
</dbReference>
<dbReference type="RefSeq" id="WP_111272997.1">
    <property type="nucleotide sequence ID" value="NZ_QKWW01000087.1"/>
</dbReference>
<evidence type="ECO:0000256" key="5">
    <source>
        <dbReference type="SAM" id="MobiDB-lite"/>
    </source>
</evidence>